<dbReference type="GO" id="GO:0008168">
    <property type="term" value="F:methyltransferase activity"/>
    <property type="evidence" value="ECO:0007669"/>
    <property type="project" value="UniProtKB-KW"/>
</dbReference>
<sequence length="368" mass="42394">MAKNSGLSKAKNAKKDEFYTSYEVIQAEINHYEDKFKNKTVLCNCDDPFESNFCKFFLRNFNYLKLKRLICTSYSTSPIVGQQLTLVGWNEEPIKRGNGYVMDISEVPMANGRGVSDSDIDSLLKSKNSGVKKLKGDGDFRSDECIEYMKQADVVITNPPFSLFREYVAQLIEYEKNFLIIGNVNAITYKEIFPLIKDNKMWLGASIHSGDRKFYVPDDYPLKASGCGEDENGRKFIRVKGVRWFTNLDYTKRHEELVLYKKYYGNEEEYPKYDNYDAINVDKTADIPCDYFEYMAVPITYTDKYNPDQFEIINANDIRTNPDTPIKAHGLIKDKDAVITTQIYTKNAEKDLTQTAKTGTILTDRQTD</sequence>
<dbReference type="Pfam" id="PF13651">
    <property type="entry name" value="EcoRI_methylase"/>
    <property type="match status" value="1"/>
</dbReference>
<evidence type="ECO:0000313" key="2">
    <source>
        <dbReference type="Proteomes" id="UP001490816"/>
    </source>
</evidence>
<accession>A0ABV1FBE5</accession>
<feature type="non-terminal residue" evidence="1">
    <location>
        <position position="368"/>
    </location>
</feature>
<dbReference type="EMBL" id="JBBMEZ010000035">
    <property type="protein sequence ID" value="MEQ2470700.1"/>
    <property type="molecule type" value="Genomic_DNA"/>
</dbReference>
<proteinExistence type="predicted"/>
<dbReference type="GO" id="GO:0032259">
    <property type="term" value="P:methylation"/>
    <property type="evidence" value="ECO:0007669"/>
    <property type="project" value="UniProtKB-KW"/>
</dbReference>
<dbReference type="InterPro" id="IPR025247">
    <property type="entry name" value="EcoRI-like_methylase"/>
</dbReference>
<protein>
    <submittedName>
        <fullName evidence="1">Adenine-specific methyltransferase EcoRI family protein</fullName>
    </submittedName>
</protein>
<gene>
    <name evidence="1" type="ORF">WMO39_10245</name>
</gene>
<dbReference type="InterPro" id="IPR002052">
    <property type="entry name" value="DNA_methylase_N6_adenine_CS"/>
</dbReference>
<reference evidence="1 2" key="1">
    <citation type="submission" date="2024-03" db="EMBL/GenBank/DDBJ databases">
        <title>Human intestinal bacterial collection.</title>
        <authorList>
            <person name="Pauvert C."/>
            <person name="Hitch T.C.A."/>
            <person name="Clavel T."/>
        </authorList>
    </citation>
    <scope>NUCLEOTIDE SEQUENCE [LARGE SCALE GENOMIC DNA]</scope>
    <source>
        <strain evidence="1 2">CLA-JM-H38</strain>
    </source>
</reference>
<organism evidence="1 2">
    <name type="scientific">Ruminococcoides intestinale</name>
    <dbReference type="NCBI Taxonomy" id="3133162"/>
    <lineage>
        <taxon>Bacteria</taxon>
        <taxon>Bacillati</taxon>
        <taxon>Bacillota</taxon>
        <taxon>Clostridia</taxon>
        <taxon>Eubacteriales</taxon>
        <taxon>Oscillospiraceae</taxon>
        <taxon>Ruminococcoides</taxon>
    </lineage>
</organism>
<keyword evidence="1" id="KW-0808">Transferase</keyword>
<keyword evidence="2" id="KW-1185">Reference proteome</keyword>
<evidence type="ECO:0000313" key="1">
    <source>
        <dbReference type="EMBL" id="MEQ2470700.1"/>
    </source>
</evidence>
<dbReference type="RefSeq" id="WP_367286163.1">
    <property type="nucleotide sequence ID" value="NZ_JBBMEZ010000035.1"/>
</dbReference>
<dbReference type="Proteomes" id="UP001490816">
    <property type="component" value="Unassembled WGS sequence"/>
</dbReference>
<comment type="caution">
    <text evidence="1">The sequence shown here is derived from an EMBL/GenBank/DDBJ whole genome shotgun (WGS) entry which is preliminary data.</text>
</comment>
<dbReference type="PROSITE" id="PS00092">
    <property type="entry name" value="N6_MTASE"/>
    <property type="match status" value="1"/>
</dbReference>
<name>A0ABV1FBE5_9FIRM</name>
<keyword evidence="1" id="KW-0489">Methyltransferase</keyword>